<dbReference type="Gene3D" id="3.40.30.10">
    <property type="entry name" value="Glutaredoxin"/>
    <property type="match status" value="1"/>
</dbReference>
<dbReference type="RefSeq" id="WP_159427453.1">
    <property type="nucleotide sequence ID" value="NZ_FMYU01000001.1"/>
</dbReference>
<dbReference type="PANTHER" id="PTHR35272:SF3">
    <property type="entry name" value="THIOL:DISULFIDE INTERCHANGE PROTEIN DSBC"/>
    <property type="match status" value="1"/>
</dbReference>
<dbReference type="Proteomes" id="UP000199411">
    <property type="component" value="Unassembled WGS sequence"/>
</dbReference>
<keyword evidence="4" id="KW-1185">Reference proteome</keyword>
<dbReference type="PANTHER" id="PTHR35272">
    <property type="entry name" value="THIOL:DISULFIDE INTERCHANGE PROTEIN DSBC-RELATED"/>
    <property type="match status" value="1"/>
</dbReference>
<feature type="domain" description="Thioredoxin-like fold" evidence="2">
    <location>
        <begin position="130"/>
        <end position="251"/>
    </location>
</feature>
<proteinExistence type="predicted"/>
<dbReference type="EMBL" id="FMYU01000001">
    <property type="protein sequence ID" value="SDB97419.1"/>
    <property type="molecule type" value="Genomic_DNA"/>
</dbReference>
<dbReference type="AlphaFoldDB" id="A0A1G6HT12"/>
<keyword evidence="1" id="KW-0732">Signal</keyword>
<organism evidence="3 4">
    <name type="scientific">Desulfurella multipotens</name>
    <dbReference type="NCBI Taxonomy" id="79269"/>
    <lineage>
        <taxon>Bacteria</taxon>
        <taxon>Pseudomonadati</taxon>
        <taxon>Campylobacterota</taxon>
        <taxon>Desulfurellia</taxon>
        <taxon>Desulfurellales</taxon>
        <taxon>Desulfurellaceae</taxon>
        <taxon>Desulfurella</taxon>
    </lineage>
</organism>
<dbReference type="Pfam" id="PF13462">
    <property type="entry name" value="Thioredoxin_4"/>
    <property type="match status" value="1"/>
</dbReference>
<dbReference type="InterPro" id="IPR051470">
    <property type="entry name" value="Thiol:disulfide_interchange"/>
</dbReference>
<dbReference type="SUPFAM" id="SSF52833">
    <property type="entry name" value="Thioredoxin-like"/>
    <property type="match status" value="1"/>
</dbReference>
<name>A0A1G6HT12_9BACT</name>
<dbReference type="InterPro" id="IPR012336">
    <property type="entry name" value="Thioredoxin-like_fold"/>
</dbReference>
<feature type="chain" id="PRO_5011494655" evidence="1">
    <location>
        <begin position="21"/>
        <end position="268"/>
    </location>
</feature>
<accession>A0A1G6HT12</accession>
<dbReference type="OrthoDB" id="9800545at2"/>
<evidence type="ECO:0000313" key="3">
    <source>
        <dbReference type="EMBL" id="SDB97419.1"/>
    </source>
</evidence>
<evidence type="ECO:0000259" key="2">
    <source>
        <dbReference type="Pfam" id="PF13462"/>
    </source>
</evidence>
<evidence type="ECO:0000313" key="4">
    <source>
        <dbReference type="Proteomes" id="UP000199411"/>
    </source>
</evidence>
<feature type="signal peptide" evidence="1">
    <location>
        <begin position="1"/>
        <end position="20"/>
    </location>
</feature>
<evidence type="ECO:0000256" key="1">
    <source>
        <dbReference type="SAM" id="SignalP"/>
    </source>
</evidence>
<dbReference type="InterPro" id="IPR036249">
    <property type="entry name" value="Thioredoxin-like_sf"/>
</dbReference>
<protein>
    <submittedName>
        <fullName evidence="3">Thiol:disulfide interchange protein DsbC</fullName>
    </submittedName>
</protein>
<reference evidence="4" key="1">
    <citation type="submission" date="2016-10" db="EMBL/GenBank/DDBJ databases">
        <authorList>
            <person name="Varghese N."/>
            <person name="Submissions S."/>
        </authorList>
    </citation>
    <scope>NUCLEOTIDE SEQUENCE [LARGE SCALE GENOMIC DNA]</scope>
    <source>
        <strain evidence="4">DSM 8415</strain>
    </source>
</reference>
<gene>
    <name evidence="3" type="ORF">SAMN05660835_00107</name>
</gene>
<sequence length="268" mass="30369">MKKIFLTFLGLVLMYSFANAAPDYTAIAKKLVPPNVNIELKQTNDFQISGFKTFIATLKPQNASVTVYKYLWISNDGKYVIPNLLAYTNNSITQIEPKVKESYNTVNIEWFNRVLSTLNPDLKKSFGNGKTEVYILSDPYCPFCKEQLAQAIELAKQNKIKLYVIPFDVHGEKSTQASMLFWDIESKSNLADALAKVEAAPFESVDKIVSQNQNLIKQLTPKYQAKLHYLKEEFFKHKLNGTPSIIIRKTNTKGIVIVGLTNLANFVK</sequence>